<feature type="transmembrane region" description="Helical" evidence="1">
    <location>
        <begin position="156"/>
        <end position="178"/>
    </location>
</feature>
<gene>
    <name evidence="2" type="ORF">A2989_01335</name>
</gene>
<dbReference type="Proteomes" id="UP000177080">
    <property type="component" value="Unassembled WGS sequence"/>
</dbReference>
<keyword evidence="1" id="KW-0472">Membrane</keyword>
<comment type="caution">
    <text evidence="2">The sequence shown here is derived from an EMBL/GenBank/DDBJ whole genome shotgun (WGS) entry which is preliminary data.</text>
</comment>
<feature type="transmembrane region" description="Helical" evidence="1">
    <location>
        <begin position="285"/>
        <end position="314"/>
    </location>
</feature>
<feature type="transmembrane region" description="Helical" evidence="1">
    <location>
        <begin position="256"/>
        <end position="273"/>
    </location>
</feature>
<proteinExistence type="predicted"/>
<dbReference type="EMBL" id="MEXN01000003">
    <property type="protein sequence ID" value="OGD04023.1"/>
    <property type="molecule type" value="Genomic_DNA"/>
</dbReference>
<feature type="transmembrane region" description="Helical" evidence="1">
    <location>
        <begin position="110"/>
        <end position="136"/>
    </location>
</feature>
<accession>A0A1F4ZCI8</accession>
<evidence type="ECO:0000313" key="3">
    <source>
        <dbReference type="Proteomes" id="UP000177080"/>
    </source>
</evidence>
<name>A0A1F4ZCI8_9BACT</name>
<feature type="transmembrane region" description="Helical" evidence="1">
    <location>
        <begin position="215"/>
        <end position="235"/>
    </location>
</feature>
<keyword evidence="1" id="KW-1133">Transmembrane helix</keyword>
<evidence type="ECO:0008006" key="4">
    <source>
        <dbReference type="Google" id="ProtNLM"/>
    </source>
</evidence>
<evidence type="ECO:0000256" key="1">
    <source>
        <dbReference type="SAM" id="Phobius"/>
    </source>
</evidence>
<organism evidence="2 3">
    <name type="scientific">Candidatus Amesbacteria bacterium RIFCSPLOWO2_01_FULL_48_25</name>
    <dbReference type="NCBI Taxonomy" id="1797259"/>
    <lineage>
        <taxon>Bacteria</taxon>
        <taxon>Candidatus Amesiibacteriota</taxon>
    </lineage>
</organism>
<keyword evidence="1" id="KW-0812">Transmembrane</keyword>
<sequence length="380" mass="43076">MKKLTPFLILGLVLRLVLMIFTVHPDIRGHNLAAYLIAQKREFLGFYDHLGRLPRTHPLVVLYHDGLFIYPPLAYLTHAVFNLFLYPLYPQKLFNLLILDMGQAEGLAGFGFLTFLLKFPYLVADFLGLLVLRKILDSKHQFLGSLLWIFNPVTLYSAYMIGQFDIFIALFLLLALAYPRLAPAFVGLAAGFKPFPLLFLPFLPGSKFKNITTGLLTYILLILPYLPSQAFRQYALLANQTDKTVYAKIMVSGSQYLPLFFVAVIALFWWHYFSPKSQTTWGWQLAVLLAFYSLTHFHPQWFTWASPFLILAFVHKPKARLPILALLGSYMLIILSFESSLNFGLFGLDYSLAGILSDQNVSLIRAVFAGTSLAVVIKSA</sequence>
<evidence type="ECO:0000313" key="2">
    <source>
        <dbReference type="EMBL" id="OGD04023.1"/>
    </source>
</evidence>
<feature type="transmembrane region" description="Helical" evidence="1">
    <location>
        <begin position="68"/>
        <end position="89"/>
    </location>
</feature>
<dbReference type="AlphaFoldDB" id="A0A1F4ZCI8"/>
<dbReference type="STRING" id="1797259.A2989_01335"/>
<feature type="transmembrane region" description="Helical" evidence="1">
    <location>
        <begin position="185"/>
        <end position="203"/>
    </location>
</feature>
<reference evidence="2 3" key="1">
    <citation type="journal article" date="2016" name="Nat. Commun.">
        <title>Thousands of microbial genomes shed light on interconnected biogeochemical processes in an aquifer system.</title>
        <authorList>
            <person name="Anantharaman K."/>
            <person name="Brown C.T."/>
            <person name="Hug L.A."/>
            <person name="Sharon I."/>
            <person name="Castelle C.J."/>
            <person name="Probst A.J."/>
            <person name="Thomas B.C."/>
            <person name="Singh A."/>
            <person name="Wilkins M.J."/>
            <person name="Karaoz U."/>
            <person name="Brodie E.L."/>
            <person name="Williams K.H."/>
            <person name="Hubbard S.S."/>
            <person name="Banfield J.F."/>
        </authorList>
    </citation>
    <scope>NUCLEOTIDE SEQUENCE [LARGE SCALE GENOMIC DNA]</scope>
</reference>
<feature type="transmembrane region" description="Helical" evidence="1">
    <location>
        <begin position="321"/>
        <end position="341"/>
    </location>
</feature>
<protein>
    <recommendedName>
        <fullName evidence="4">Glycosyltransferase RgtA/B/C/D-like domain-containing protein</fullName>
    </recommendedName>
</protein>